<name>A0ABY7MDZ8_9BRAD</name>
<feature type="signal peptide" evidence="1">
    <location>
        <begin position="1"/>
        <end position="21"/>
    </location>
</feature>
<proteinExistence type="predicted"/>
<sequence>MTRSTLAAAAMIAAAVFQTQAASARHITPTRAAATQATADYCVRAPAEGAYATAPYRQPPCLPNTVYSSPYAYAY</sequence>
<protein>
    <submittedName>
        <fullName evidence="2">Uncharacterized protein</fullName>
    </submittedName>
</protein>
<feature type="chain" id="PRO_5047509519" evidence="1">
    <location>
        <begin position="22"/>
        <end position="75"/>
    </location>
</feature>
<gene>
    <name evidence="2" type="ORF">I3J27_24315</name>
</gene>
<dbReference type="EMBL" id="CP089391">
    <property type="protein sequence ID" value="WBL76141.1"/>
    <property type="molecule type" value="Genomic_DNA"/>
</dbReference>
<accession>A0ABY7MDZ8</accession>
<dbReference type="Proteomes" id="UP001179614">
    <property type="component" value="Chromosome"/>
</dbReference>
<evidence type="ECO:0000313" key="3">
    <source>
        <dbReference type="Proteomes" id="UP001179614"/>
    </source>
</evidence>
<dbReference type="RefSeq" id="WP_270160916.1">
    <property type="nucleotide sequence ID" value="NZ_CP089391.1"/>
</dbReference>
<organism evidence="2 3">
    <name type="scientific">Bradyrhizobium xenonodulans</name>
    <dbReference type="NCBI Taxonomy" id="2736875"/>
    <lineage>
        <taxon>Bacteria</taxon>
        <taxon>Pseudomonadati</taxon>
        <taxon>Pseudomonadota</taxon>
        <taxon>Alphaproteobacteria</taxon>
        <taxon>Hyphomicrobiales</taxon>
        <taxon>Nitrobacteraceae</taxon>
        <taxon>Bradyrhizobium</taxon>
    </lineage>
</organism>
<keyword evidence="3" id="KW-1185">Reference proteome</keyword>
<evidence type="ECO:0000313" key="2">
    <source>
        <dbReference type="EMBL" id="WBL76141.1"/>
    </source>
</evidence>
<reference evidence="2" key="1">
    <citation type="submission" date="2021-12" db="EMBL/GenBank/DDBJ databases">
        <title>Bradyrhizobium xenonodulans sp. nov.</title>
        <authorList>
            <person name="Claassens R."/>
            <person name="Venter S.N."/>
            <person name="Beukes C.W."/>
            <person name="Stepkowski T."/>
            <person name="Steenkamp E.T."/>
        </authorList>
    </citation>
    <scope>NUCLEOTIDE SEQUENCE</scope>
    <source>
        <strain evidence="2">14AB</strain>
    </source>
</reference>
<keyword evidence="1" id="KW-0732">Signal</keyword>
<evidence type="ECO:0000256" key="1">
    <source>
        <dbReference type="SAM" id="SignalP"/>
    </source>
</evidence>